<dbReference type="InterPro" id="IPR006195">
    <property type="entry name" value="aa-tRNA-synth_II"/>
</dbReference>
<dbReference type="GO" id="GO:0005829">
    <property type="term" value="C:cytosol"/>
    <property type="evidence" value="ECO:0007669"/>
    <property type="project" value="TreeGrafter"/>
</dbReference>
<dbReference type="Pfam" id="PF18554">
    <property type="entry name" value="PheRS_DBD2"/>
    <property type="match status" value="1"/>
</dbReference>
<dbReference type="GO" id="GO:0005524">
    <property type="term" value="F:ATP binding"/>
    <property type="evidence" value="ECO:0007669"/>
    <property type="project" value="UniProtKB-KW"/>
</dbReference>
<dbReference type="NCBIfam" id="TIGR00468">
    <property type="entry name" value="pheS"/>
    <property type="match status" value="1"/>
</dbReference>
<keyword evidence="7" id="KW-0436">Ligase</keyword>
<dbReference type="GO" id="GO:0009328">
    <property type="term" value="C:phenylalanine-tRNA ligase complex"/>
    <property type="evidence" value="ECO:0007669"/>
    <property type="project" value="TreeGrafter"/>
</dbReference>
<keyword evidence="8" id="KW-0479">Metal-binding</keyword>
<evidence type="ECO:0000256" key="4">
    <source>
        <dbReference type="ARBA" id="ARBA00011209"/>
    </source>
</evidence>
<dbReference type="NCBIfam" id="NF003210">
    <property type="entry name" value="PRK04172.1"/>
    <property type="match status" value="1"/>
</dbReference>
<keyword evidence="11" id="KW-0460">Magnesium</keyword>
<dbReference type="GO" id="GO:0004826">
    <property type="term" value="F:phenylalanine-tRNA ligase activity"/>
    <property type="evidence" value="ECO:0007669"/>
    <property type="project" value="UniProtKB-EC"/>
</dbReference>
<protein>
    <recommendedName>
        <fullName evidence="5">phenylalanine--tRNA ligase</fullName>
        <ecNumber evidence="5">6.1.1.20</ecNumber>
    </recommendedName>
    <alternativeName>
        <fullName evidence="14">Phenylalanyl-tRNA synthetase alpha subunit</fullName>
    </alternativeName>
</protein>
<evidence type="ECO:0000313" key="17">
    <source>
        <dbReference type="Proteomes" id="UP000515163"/>
    </source>
</evidence>
<dbReference type="InterPro" id="IPR002319">
    <property type="entry name" value="Phenylalanyl-tRNA_Synthase"/>
</dbReference>
<dbReference type="Gene3D" id="3.30.930.10">
    <property type="entry name" value="Bira Bifunctional Protein, Domain 2"/>
    <property type="match status" value="1"/>
</dbReference>
<dbReference type="InParanoid" id="A0A6P8HDA5"/>
<feature type="domain" description="Aminoacyl-transfer RNA synthetases class-II family profile" evidence="16">
    <location>
        <begin position="232"/>
        <end position="496"/>
    </location>
</feature>
<dbReference type="InterPro" id="IPR040724">
    <property type="entry name" value="PheRS_DBD1"/>
</dbReference>
<keyword evidence="12" id="KW-0648">Protein biosynthesis</keyword>
<keyword evidence="13" id="KW-0030">Aminoacyl-tRNA synthetase</keyword>
<dbReference type="KEGG" id="aten:116287962"/>
<keyword evidence="6" id="KW-0963">Cytoplasm</keyword>
<dbReference type="FunCoup" id="A0A6P8HDA5">
    <property type="interactions" value="2082"/>
</dbReference>
<comment type="subunit">
    <text evidence="4">Tetramer of two alpha and two beta subunits.</text>
</comment>
<dbReference type="OrthoDB" id="238316at2759"/>
<dbReference type="PANTHER" id="PTHR11538">
    <property type="entry name" value="PHENYLALANYL-TRNA SYNTHETASE"/>
    <property type="match status" value="1"/>
</dbReference>
<evidence type="ECO:0000256" key="9">
    <source>
        <dbReference type="ARBA" id="ARBA00022741"/>
    </source>
</evidence>
<dbReference type="Pfam" id="PF18553">
    <property type="entry name" value="PheRS_DBD3"/>
    <property type="match status" value="1"/>
</dbReference>
<keyword evidence="17" id="KW-1185">Reference proteome</keyword>
<dbReference type="AlphaFoldDB" id="A0A6P8HDA5"/>
<evidence type="ECO:0000256" key="7">
    <source>
        <dbReference type="ARBA" id="ARBA00022598"/>
    </source>
</evidence>
<dbReference type="InterPro" id="IPR004529">
    <property type="entry name" value="Phe-tRNA-synth_IIc_asu"/>
</dbReference>
<comment type="catalytic activity">
    <reaction evidence="15">
        <text>tRNA(Phe) + L-phenylalanine + ATP = L-phenylalanyl-tRNA(Phe) + AMP + diphosphate + H(+)</text>
        <dbReference type="Rhea" id="RHEA:19413"/>
        <dbReference type="Rhea" id="RHEA-COMP:9668"/>
        <dbReference type="Rhea" id="RHEA-COMP:9699"/>
        <dbReference type="ChEBI" id="CHEBI:15378"/>
        <dbReference type="ChEBI" id="CHEBI:30616"/>
        <dbReference type="ChEBI" id="CHEBI:33019"/>
        <dbReference type="ChEBI" id="CHEBI:58095"/>
        <dbReference type="ChEBI" id="CHEBI:78442"/>
        <dbReference type="ChEBI" id="CHEBI:78531"/>
        <dbReference type="ChEBI" id="CHEBI:456215"/>
        <dbReference type="EC" id="6.1.1.20"/>
    </reaction>
</comment>
<dbReference type="RefSeq" id="XP_031550535.1">
    <property type="nucleotide sequence ID" value="XM_031694675.1"/>
</dbReference>
<evidence type="ECO:0000256" key="14">
    <source>
        <dbReference type="ARBA" id="ARBA00030612"/>
    </source>
</evidence>
<evidence type="ECO:0000256" key="8">
    <source>
        <dbReference type="ARBA" id="ARBA00022723"/>
    </source>
</evidence>
<sequence length="502" mass="57037">MVSHLTQDFEKLILEEIENTGKLNTYEFAKDLQRDHQLIVGAVKSIQSVGEVISTEQRQDDRLVLTDEGIQVVDNGSHEAVLFNCIPAEGLPQADIKKLGPNASIGFSKAMSSGWLKIDKNAEGGPRVYRKVETIEDNVQNSLVEILNHDYKNISDAKIKELKKRKLVTTQVIKSFDVTKGSNFSLSVHRLEADLTADLLTSGLWKTLSFKPYNFDALGATLPSGHLHPLMKVRSQFRQIFLEMGFTEMPTNNFVESSFWNFDTLFQPQQHPARDQHDTFFLSDPEFAKLEEIPASYIEGVKDIHEHGGFGSQGYQYDWKIIEAKKNLLRTHTTAVSSRMLYKLAQQETFTPAKFFSIDRVFRNETLDATHLAEFHQIEGLVADRNITLGDLIGTLYEFFKKLGIKKLRFKPAFNPYTEPSMEVFSYHEGLKKWVEVGNSGVFRPEMLRPMGLPEDVSVIAWGLSLERPTMIKYGISNIRDLIGHKVDLNMVYNNPICVLEA</sequence>
<evidence type="ECO:0000313" key="18">
    <source>
        <dbReference type="RefSeq" id="XP_031550535.1"/>
    </source>
</evidence>
<proteinExistence type="inferred from homology"/>
<evidence type="ECO:0000256" key="11">
    <source>
        <dbReference type="ARBA" id="ARBA00022842"/>
    </source>
</evidence>
<dbReference type="GeneID" id="116287962"/>
<keyword evidence="10" id="KW-0067">ATP-binding</keyword>
<dbReference type="InterPro" id="IPR040725">
    <property type="entry name" value="PheRS_DBD3"/>
</dbReference>
<comment type="cofactor">
    <cofactor evidence="1">
        <name>Mg(2+)</name>
        <dbReference type="ChEBI" id="CHEBI:18420"/>
    </cofactor>
</comment>
<accession>A0A6P8HDA5</accession>
<dbReference type="InterPro" id="IPR040586">
    <property type="entry name" value="PheRS_DBD2"/>
</dbReference>
<dbReference type="SUPFAM" id="SSF55681">
    <property type="entry name" value="Class II aaRS and biotin synthetases"/>
    <property type="match status" value="1"/>
</dbReference>
<name>A0A6P8HDA5_ACTTE</name>
<dbReference type="Pfam" id="PF01409">
    <property type="entry name" value="tRNA-synt_2d"/>
    <property type="match status" value="1"/>
</dbReference>
<evidence type="ECO:0000256" key="5">
    <source>
        <dbReference type="ARBA" id="ARBA00012814"/>
    </source>
</evidence>
<keyword evidence="9" id="KW-0547">Nucleotide-binding</keyword>
<comment type="similarity">
    <text evidence="3">Belongs to the class-II aminoacyl-tRNA synthetase family. Phe-tRNA synthetase alpha subunit type 2 subfamily.</text>
</comment>
<evidence type="ECO:0000256" key="1">
    <source>
        <dbReference type="ARBA" id="ARBA00001946"/>
    </source>
</evidence>
<evidence type="ECO:0000256" key="6">
    <source>
        <dbReference type="ARBA" id="ARBA00022490"/>
    </source>
</evidence>
<reference evidence="18" key="1">
    <citation type="submission" date="2025-08" db="UniProtKB">
        <authorList>
            <consortium name="RefSeq"/>
        </authorList>
    </citation>
    <scope>IDENTIFICATION</scope>
    <source>
        <tissue evidence="18">Tentacle</tissue>
    </source>
</reference>
<organism evidence="17 18">
    <name type="scientific">Actinia tenebrosa</name>
    <name type="common">Australian red waratah sea anemone</name>
    <dbReference type="NCBI Taxonomy" id="6105"/>
    <lineage>
        <taxon>Eukaryota</taxon>
        <taxon>Metazoa</taxon>
        <taxon>Cnidaria</taxon>
        <taxon>Anthozoa</taxon>
        <taxon>Hexacorallia</taxon>
        <taxon>Actiniaria</taxon>
        <taxon>Actiniidae</taxon>
        <taxon>Actinia</taxon>
    </lineage>
</organism>
<evidence type="ECO:0000256" key="13">
    <source>
        <dbReference type="ARBA" id="ARBA00023146"/>
    </source>
</evidence>
<comment type="subcellular location">
    <subcellularLocation>
        <location evidence="2">Cytoplasm</location>
    </subcellularLocation>
</comment>
<dbReference type="InterPro" id="IPR045864">
    <property type="entry name" value="aa-tRNA-synth_II/BPL/LPL"/>
</dbReference>
<evidence type="ECO:0000256" key="15">
    <source>
        <dbReference type="ARBA" id="ARBA00049255"/>
    </source>
</evidence>
<gene>
    <name evidence="18" type="primary">LOC116287962</name>
</gene>
<dbReference type="PROSITE" id="PS50862">
    <property type="entry name" value="AA_TRNA_LIGASE_II"/>
    <property type="match status" value="1"/>
</dbReference>
<evidence type="ECO:0000256" key="2">
    <source>
        <dbReference type="ARBA" id="ARBA00004496"/>
    </source>
</evidence>
<dbReference type="Proteomes" id="UP000515163">
    <property type="component" value="Unplaced"/>
</dbReference>
<evidence type="ECO:0000256" key="3">
    <source>
        <dbReference type="ARBA" id="ARBA00006703"/>
    </source>
</evidence>
<dbReference type="Gene3D" id="1.10.10.2330">
    <property type="match status" value="1"/>
</dbReference>
<dbReference type="GO" id="GO:0046872">
    <property type="term" value="F:metal ion binding"/>
    <property type="evidence" value="ECO:0007669"/>
    <property type="project" value="UniProtKB-KW"/>
</dbReference>
<dbReference type="FunFam" id="1.10.10.2320:FF:000001">
    <property type="entry name" value="phenylalanine--tRNA ligase alpha subunit"/>
    <property type="match status" value="1"/>
</dbReference>
<dbReference type="GO" id="GO:0000049">
    <property type="term" value="F:tRNA binding"/>
    <property type="evidence" value="ECO:0007669"/>
    <property type="project" value="InterPro"/>
</dbReference>
<dbReference type="GO" id="GO:0006432">
    <property type="term" value="P:phenylalanyl-tRNA aminoacylation"/>
    <property type="evidence" value="ECO:0007669"/>
    <property type="project" value="InterPro"/>
</dbReference>
<dbReference type="Gene3D" id="3.30.1370.240">
    <property type="match status" value="1"/>
</dbReference>
<evidence type="ECO:0000259" key="16">
    <source>
        <dbReference type="PROSITE" id="PS50862"/>
    </source>
</evidence>
<dbReference type="FunFam" id="3.30.930.10:FF:000033">
    <property type="entry name" value="Phenylalanine--tRNA ligase alpha subunit"/>
    <property type="match status" value="1"/>
</dbReference>
<dbReference type="PANTHER" id="PTHR11538:SF40">
    <property type="entry name" value="PHENYLALANINE--TRNA LIGASE ALPHA SUBUNIT"/>
    <property type="match status" value="1"/>
</dbReference>
<dbReference type="Pfam" id="PF18552">
    <property type="entry name" value="PheRS_DBD1"/>
    <property type="match status" value="1"/>
</dbReference>
<dbReference type="Gene3D" id="1.10.10.2320">
    <property type="match status" value="1"/>
</dbReference>
<evidence type="ECO:0000256" key="12">
    <source>
        <dbReference type="ARBA" id="ARBA00022917"/>
    </source>
</evidence>
<dbReference type="CDD" id="cd00496">
    <property type="entry name" value="PheRS_alpha_core"/>
    <property type="match status" value="1"/>
</dbReference>
<evidence type="ECO:0000256" key="10">
    <source>
        <dbReference type="ARBA" id="ARBA00022840"/>
    </source>
</evidence>
<dbReference type="EC" id="6.1.1.20" evidence="5"/>